<dbReference type="GO" id="GO:0003677">
    <property type="term" value="F:DNA binding"/>
    <property type="evidence" value="ECO:0007669"/>
    <property type="project" value="UniProtKB-KW"/>
</dbReference>
<name>A0A316GB20_9RHOB</name>
<evidence type="ECO:0000313" key="5">
    <source>
        <dbReference type="EMBL" id="PWK58111.1"/>
    </source>
</evidence>
<reference evidence="5 6" key="1">
    <citation type="submission" date="2018-05" db="EMBL/GenBank/DDBJ databases">
        <title>Genomic Encyclopedia of Type Strains, Phase IV (KMG-IV): sequencing the most valuable type-strain genomes for metagenomic binning, comparative biology and taxonomic classification.</title>
        <authorList>
            <person name="Goeker M."/>
        </authorList>
    </citation>
    <scope>NUCLEOTIDE SEQUENCE [LARGE SCALE GENOMIC DNA]</scope>
    <source>
        <strain evidence="5 6">DSM 16097</strain>
    </source>
</reference>
<dbReference type="GO" id="GO:0045892">
    <property type="term" value="P:negative regulation of DNA-templated transcription"/>
    <property type="evidence" value="ECO:0007669"/>
    <property type="project" value="TreeGrafter"/>
</dbReference>
<dbReference type="PANTHER" id="PTHR44846:SF1">
    <property type="entry name" value="MANNOSYL-D-GLYCERATE TRANSPORT_METABOLISM SYSTEM REPRESSOR MNGR-RELATED"/>
    <property type="match status" value="1"/>
</dbReference>
<dbReference type="Pfam" id="PF00392">
    <property type="entry name" value="GntR"/>
    <property type="match status" value="1"/>
</dbReference>
<dbReference type="NCBIfam" id="TIGR02325">
    <property type="entry name" value="C_P_lyase_phnF"/>
    <property type="match status" value="1"/>
</dbReference>
<evidence type="ECO:0000256" key="1">
    <source>
        <dbReference type="ARBA" id="ARBA00023015"/>
    </source>
</evidence>
<organism evidence="5 6">
    <name type="scientific">Roseicyclus mahoneyensis</name>
    <dbReference type="NCBI Taxonomy" id="164332"/>
    <lineage>
        <taxon>Bacteria</taxon>
        <taxon>Pseudomonadati</taxon>
        <taxon>Pseudomonadota</taxon>
        <taxon>Alphaproteobacteria</taxon>
        <taxon>Rhodobacterales</taxon>
        <taxon>Roseobacteraceae</taxon>
        <taxon>Roseicyclus</taxon>
    </lineage>
</organism>
<dbReference type="InterPro" id="IPR036388">
    <property type="entry name" value="WH-like_DNA-bd_sf"/>
</dbReference>
<dbReference type="RefSeq" id="WP_109670217.1">
    <property type="nucleotide sequence ID" value="NZ_QGGW01000010.1"/>
</dbReference>
<dbReference type="Gene3D" id="3.40.1410.10">
    <property type="entry name" value="Chorismate lyase-like"/>
    <property type="match status" value="1"/>
</dbReference>
<dbReference type="GO" id="GO:0003700">
    <property type="term" value="F:DNA-binding transcription factor activity"/>
    <property type="evidence" value="ECO:0007669"/>
    <property type="project" value="InterPro"/>
</dbReference>
<dbReference type="Pfam" id="PF07702">
    <property type="entry name" value="UTRA"/>
    <property type="match status" value="1"/>
</dbReference>
<evidence type="ECO:0000256" key="3">
    <source>
        <dbReference type="ARBA" id="ARBA00023163"/>
    </source>
</evidence>
<dbReference type="Gene3D" id="1.10.10.10">
    <property type="entry name" value="Winged helix-like DNA-binding domain superfamily/Winged helix DNA-binding domain"/>
    <property type="match status" value="1"/>
</dbReference>
<evidence type="ECO:0000256" key="2">
    <source>
        <dbReference type="ARBA" id="ARBA00023125"/>
    </source>
</evidence>
<dbReference type="InterPro" id="IPR012702">
    <property type="entry name" value="CP_lyase_PhnF"/>
</dbReference>
<dbReference type="InterPro" id="IPR028978">
    <property type="entry name" value="Chorismate_lyase_/UTRA_dom_sf"/>
</dbReference>
<dbReference type="SMART" id="SM00345">
    <property type="entry name" value="HTH_GNTR"/>
    <property type="match status" value="1"/>
</dbReference>
<dbReference type="CDD" id="cd07377">
    <property type="entry name" value="WHTH_GntR"/>
    <property type="match status" value="1"/>
</dbReference>
<dbReference type="InterPro" id="IPR011663">
    <property type="entry name" value="UTRA"/>
</dbReference>
<keyword evidence="6" id="KW-1185">Reference proteome</keyword>
<dbReference type="AlphaFoldDB" id="A0A316GB20"/>
<keyword evidence="3" id="KW-0804">Transcription</keyword>
<sequence>MGRSPLWTAIRDHISEEIGRGHYAPGDRLPTETQLADRFGVNRHTVRRALADLAEAGTVHARRGAGVFVRHRPTAYPLGRRVRFHQNLTAAGRVPERRILHLETRAPDADEAAALRLDQGAQVHVYEGLSLADGTPIALARSVFPAARFPRMLDALRENHSITAAFAVHGLPDYTRASTEITAKPATPTLAAQLHLPAGAAILRTVAINVDAGGQPVEFGRTWFAGDRVALTLGSEGL</sequence>
<accession>A0A316GB20</accession>
<dbReference type="Proteomes" id="UP000245708">
    <property type="component" value="Unassembled WGS sequence"/>
</dbReference>
<evidence type="ECO:0000259" key="4">
    <source>
        <dbReference type="PROSITE" id="PS50949"/>
    </source>
</evidence>
<keyword evidence="1" id="KW-0805">Transcription regulation</keyword>
<dbReference type="SMART" id="SM00866">
    <property type="entry name" value="UTRA"/>
    <property type="match status" value="1"/>
</dbReference>
<dbReference type="InterPro" id="IPR000524">
    <property type="entry name" value="Tscrpt_reg_HTH_GntR"/>
</dbReference>
<protein>
    <submittedName>
        <fullName evidence="5">GntR family transcriptional regulator</fullName>
    </submittedName>
</protein>
<dbReference type="PANTHER" id="PTHR44846">
    <property type="entry name" value="MANNOSYL-D-GLYCERATE TRANSPORT/METABOLISM SYSTEM REPRESSOR MNGR-RELATED"/>
    <property type="match status" value="1"/>
</dbReference>
<dbReference type="SUPFAM" id="SSF64288">
    <property type="entry name" value="Chorismate lyase-like"/>
    <property type="match status" value="1"/>
</dbReference>
<feature type="domain" description="HTH gntR-type" evidence="4">
    <location>
        <begin position="4"/>
        <end position="72"/>
    </location>
</feature>
<dbReference type="OrthoDB" id="9808698at2"/>
<dbReference type="PROSITE" id="PS50949">
    <property type="entry name" value="HTH_GNTR"/>
    <property type="match status" value="1"/>
</dbReference>
<evidence type="ECO:0000313" key="6">
    <source>
        <dbReference type="Proteomes" id="UP000245708"/>
    </source>
</evidence>
<dbReference type="EMBL" id="QGGW01000010">
    <property type="protein sequence ID" value="PWK58111.1"/>
    <property type="molecule type" value="Genomic_DNA"/>
</dbReference>
<gene>
    <name evidence="5" type="ORF">C7455_11052</name>
</gene>
<dbReference type="InterPro" id="IPR050679">
    <property type="entry name" value="Bact_HTH_transcr_reg"/>
</dbReference>
<dbReference type="SUPFAM" id="SSF46785">
    <property type="entry name" value="Winged helix' DNA-binding domain"/>
    <property type="match status" value="1"/>
</dbReference>
<keyword evidence="2" id="KW-0238">DNA-binding</keyword>
<dbReference type="PRINTS" id="PR00035">
    <property type="entry name" value="HTHGNTR"/>
</dbReference>
<dbReference type="InterPro" id="IPR036390">
    <property type="entry name" value="WH_DNA-bd_sf"/>
</dbReference>
<comment type="caution">
    <text evidence="5">The sequence shown here is derived from an EMBL/GenBank/DDBJ whole genome shotgun (WGS) entry which is preliminary data.</text>
</comment>
<proteinExistence type="predicted"/>